<dbReference type="Gene3D" id="2.40.110.10">
    <property type="entry name" value="Butyryl-CoA Dehydrogenase, subunit A, domain 2"/>
    <property type="match status" value="1"/>
</dbReference>
<evidence type="ECO:0000313" key="16">
    <source>
        <dbReference type="Proteomes" id="UP000282211"/>
    </source>
</evidence>
<dbReference type="InterPro" id="IPR009100">
    <property type="entry name" value="AcylCoA_DH/oxidase_NM_dom_sf"/>
</dbReference>
<comment type="caution">
    <text evidence="15">The sequence shown here is derived from an EMBL/GenBank/DDBJ whole genome shotgun (WGS) entry which is preliminary data.</text>
</comment>
<keyword evidence="4 10" id="KW-0274">FAD</keyword>
<evidence type="ECO:0000313" key="15">
    <source>
        <dbReference type="EMBL" id="RKQ71580.1"/>
    </source>
</evidence>
<evidence type="ECO:0000256" key="7">
    <source>
        <dbReference type="ARBA" id="ARBA00058683"/>
    </source>
</evidence>
<proteinExistence type="inferred from homology"/>
<evidence type="ECO:0000259" key="13">
    <source>
        <dbReference type="Pfam" id="PF02771"/>
    </source>
</evidence>
<reference evidence="15 16" key="1">
    <citation type="submission" date="2018-10" db="EMBL/GenBank/DDBJ databases">
        <title>Genomic Encyclopedia of Type Strains, Phase IV (KMG-IV): sequencing the most valuable type-strain genomes for metagenomic binning, comparative biology and taxonomic classification.</title>
        <authorList>
            <person name="Goeker M."/>
        </authorList>
    </citation>
    <scope>NUCLEOTIDE SEQUENCE [LARGE SCALE GENOMIC DNA]</scope>
    <source>
        <strain evidence="15 16">DSM 22008</strain>
    </source>
</reference>
<protein>
    <recommendedName>
        <fullName evidence="9">3-methylmercaptopropionyl-CoA dehydrogenase</fullName>
        <ecNumber evidence="8">1.3.99.41</ecNumber>
    </recommendedName>
</protein>
<comment type="catalytic activity">
    <reaction evidence="6">
        <text>3-(methylsulfanyl)propanoyl-CoA + oxidized [electron-transfer flavoprotein] + H(+) = 3-(methylsulfanyl)acryloyl-CoA + reduced [electron-transfer flavoprotein]</text>
        <dbReference type="Rhea" id="RHEA:52612"/>
        <dbReference type="Rhea" id="RHEA-COMP:10685"/>
        <dbReference type="Rhea" id="RHEA-COMP:10686"/>
        <dbReference type="ChEBI" id="CHEBI:15378"/>
        <dbReference type="ChEBI" id="CHEBI:57692"/>
        <dbReference type="ChEBI" id="CHEBI:58307"/>
        <dbReference type="ChEBI" id="CHEBI:82815"/>
        <dbReference type="ChEBI" id="CHEBI:84994"/>
        <dbReference type="EC" id="1.3.99.41"/>
    </reaction>
    <physiologicalReaction direction="left-to-right" evidence="6">
        <dbReference type="Rhea" id="RHEA:52613"/>
    </physiologicalReaction>
</comment>
<dbReference type="PANTHER" id="PTHR42803:SF1">
    <property type="entry name" value="BROAD-SPECIFICITY LINEAR ACYL-COA DEHYDROGENASE FADE5"/>
    <property type="match status" value="1"/>
</dbReference>
<dbReference type="Gene3D" id="1.20.140.10">
    <property type="entry name" value="Butyryl-CoA Dehydrogenase, subunit A, domain 3"/>
    <property type="match status" value="1"/>
</dbReference>
<dbReference type="GO" id="GO:0050660">
    <property type="term" value="F:flavin adenine dinucleotide binding"/>
    <property type="evidence" value="ECO:0007669"/>
    <property type="project" value="InterPro"/>
</dbReference>
<feature type="domain" description="Acetyl-CoA dehydrogenase-like C-terminal" evidence="14">
    <location>
        <begin position="469"/>
        <end position="575"/>
    </location>
</feature>
<evidence type="ECO:0000256" key="10">
    <source>
        <dbReference type="RuleBase" id="RU362125"/>
    </source>
</evidence>
<dbReference type="Gene3D" id="1.10.540.10">
    <property type="entry name" value="Acyl-CoA dehydrogenase/oxidase, N-terminal domain"/>
    <property type="match status" value="1"/>
</dbReference>
<comment type="function">
    <text evidence="7">Involved in the assimilation of dimethylsulphoniopropionate (DMSP), an important compound in the fixation of carbon in marine phytoplankton, by mediating the conversion of 3-(methylthio)propanoyl-CoA (MMPA-CoA) to 3-(methylthio)acryloyl-CoA (MTA-CoA).</text>
</comment>
<keyword evidence="16" id="KW-1185">Reference proteome</keyword>
<comment type="cofactor">
    <cofactor evidence="1 10">
        <name>FAD</name>
        <dbReference type="ChEBI" id="CHEBI:57692"/>
    </cofactor>
</comment>
<dbReference type="RefSeq" id="WP_121099343.1">
    <property type="nucleotide sequence ID" value="NZ_RBII01000001.1"/>
</dbReference>
<dbReference type="InterPro" id="IPR006091">
    <property type="entry name" value="Acyl-CoA_Oxase/DH_mid-dom"/>
</dbReference>
<dbReference type="Proteomes" id="UP000282211">
    <property type="component" value="Unassembled WGS sequence"/>
</dbReference>
<dbReference type="InParanoid" id="A0A420WKQ1"/>
<dbReference type="InterPro" id="IPR046373">
    <property type="entry name" value="Acyl-CoA_Oxase/DH_mid-dom_sf"/>
</dbReference>
<evidence type="ECO:0000256" key="3">
    <source>
        <dbReference type="ARBA" id="ARBA00022630"/>
    </source>
</evidence>
<dbReference type="Pfam" id="PF02771">
    <property type="entry name" value="Acyl-CoA_dh_N"/>
    <property type="match status" value="1"/>
</dbReference>
<evidence type="ECO:0000256" key="6">
    <source>
        <dbReference type="ARBA" id="ARBA00051388"/>
    </source>
</evidence>
<comment type="similarity">
    <text evidence="2 10">Belongs to the acyl-CoA dehydrogenase family.</text>
</comment>
<dbReference type="InterPro" id="IPR025878">
    <property type="entry name" value="Acyl-CoA_dh-like_C_dom"/>
</dbReference>
<evidence type="ECO:0000256" key="4">
    <source>
        <dbReference type="ARBA" id="ARBA00022827"/>
    </source>
</evidence>
<dbReference type="InterPro" id="IPR036250">
    <property type="entry name" value="AcylCo_DH-like_C"/>
</dbReference>
<gene>
    <name evidence="15" type="ORF">DES40_0905</name>
</gene>
<organism evidence="15 16">
    <name type="scientific">Litorimonas taeanensis</name>
    <dbReference type="NCBI Taxonomy" id="568099"/>
    <lineage>
        <taxon>Bacteria</taxon>
        <taxon>Pseudomonadati</taxon>
        <taxon>Pseudomonadota</taxon>
        <taxon>Alphaproteobacteria</taxon>
        <taxon>Maricaulales</taxon>
        <taxon>Robiginitomaculaceae</taxon>
    </lineage>
</organism>
<dbReference type="FunFam" id="2.40.110.10:FF:000031">
    <property type="entry name" value="Acyl-CoA dehydrogenase, putative"/>
    <property type="match status" value="1"/>
</dbReference>
<dbReference type="InterPro" id="IPR013786">
    <property type="entry name" value="AcylCoA_DH/ox_N"/>
</dbReference>
<keyword evidence="3 10" id="KW-0285">Flavoprotein</keyword>
<evidence type="ECO:0000256" key="2">
    <source>
        <dbReference type="ARBA" id="ARBA00009347"/>
    </source>
</evidence>
<dbReference type="Pfam" id="PF12806">
    <property type="entry name" value="Acyl-CoA_dh_C"/>
    <property type="match status" value="1"/>
</dbReference>
<dbReference type="Pfam" id="PF00441">
    <property type="entry name" value="Acyl-CoA_dh_1"/>
    <property type="match status" value="1"/>
</dbReference>
<evidence type="ECO:0000259" key="14">
    <source>
        <dbReference type="Pfam" id="PF12806"/>
    </source>
</evidence>
<feature type="domain" description="Acyl-CoA oxidase/dehydrogenase middle" evidence="12">
    <location>
        <begin position="160"/>
        <end position="270"/>
    </location>
</feature>
<dbReference type="SUPFAM" id="SSF47203">
    <property type="entry name" value="Acyl-CoA dehydrogenase C-terminal domain-like"/>
    <property type="match status" value="1"/>
</dbReference>
<sequence length="583" mass="61541">MSFNAPVKSMEYLLKYSVDMEALRSLPVFEEISEELVSDILTGAASFARDVIAPTNWGGDQNPAQLNGDDVIASPGFKQAYDSYVEGGWQSMSTPADLGGMGLPNVVSVATAEMIYGANMAFGLCPMLTSSAMKAIAAHADPALQETYLPKMITGEWSGAMCLTEPQAGSDLGPVRTKAIDNGDGTYAISGQKIFITWGDHDCAENIIHLVLARLPDAPEGSRGISLFLCPKYFVNADGSLGNRNNFKAIGLEHKLGIHGSPTCTMEFDGATGWLVGDINRGLACMFTMMNEARLYVGVQGVAIGERAYQGALKFSHERVQGKPIDGGSDDPIVGHPDVRRMLIDMKTRLMGARAIGMATAHAVDVAEAIADSDEAKTAHARNALLTPIAKSYGSDTGVDVSSIGVQIHGGMGFVEETGAAQHYRDSRIAPIYEGTNGIQAIDLVGRKIRRDGGEAMRLLISDLKGIVTLAEQAGLDVCIGALKSGLETLTTATDLILSAEEKDALSVATPFLNLAAQVISGAFLIKAAANGLNAKDSLAPNMATLARYHALSIMPQANAALEQIKAGAAIVFDFPEGQLADL</sequence>
<dbReference type="OrthoDB" id="9807883at2"/>
<dbReference type="PANTHER" id="PTHR42803">
    <property type="entry name" value="ACYL-COA DEHYDROGENASE"/>
    <property type="match status" value="1"/>
</dbReference>
<evidence type="ECO:0000259" key="11">
    <source>
        <dbReference type="Pfam" id="PF00441"/>
    </source>
</evidence>
<dbReference type="SUPFAM" id="SSF56645">
    <property type="entry name" value="Acyl-CoA dehydrogenase NM domain-like"/>
    <property type="match status" value="1"/>
</dbReference>
<keyword evidence="5 10" id="KW-0560">Oxidoreductase</keyword>
<dbReference type="GO" id="GO:0016627">
    <property type="term" value="F:oxidoreductase activity, acting on the CH-CH group of donors"/>
    <property type="evidence" value="ECO:0007669"/>
    <property type="project" value="InterPro"/>
</dbReference>
<dbReference type="InterPro" id="IPR037069">
    <property type="entry name" value="AcylCoA_DH/ox_N_sf"/>
</dbReference>
<dbReference type="InterPro" id="IPR052166">
    <property type="entry name" value="Diverse_Acyl-CoA_DH"/>
</dbReference>
<evidence type="ECO:0000256" key="1">
    <source>
        <dbReference type="ARBA" id="ARBA00001974"/>
    </source>
</evidence>
<dbReference type="FunCoup" id="A0A420WKQ1">
    <property type="interactions" value="197"/>
</dbReference>
<evidence type="ECO:0000256" key="9">
    <source>
        <dbReference type="ARBA" id="ARBA00069043"/>
    </source>
</evidence>
<name>A0A420WKQ1_9PROT</name>
<feature type="domain" description="Acyl-CoA dehydrogenase/oxidase N-terminal" evidence="13">
    <location>
        <begin position="79"/>
        <end position="156"/>
    </location>
</feature>
<dbReference type="Pfam" id="PF02770">
    <property type="entry name" value="Acyl-CoA_dh_M"/>
    <property type="match status" value="1"/>
</dbReference>
<dbReference type="AlphaFoldDB" id="A0A420WKQ1"/>
<evidence type="ECO:0000259" key="12">
    <source>
        <dbReference type="Pfam" id="PF02770"/>
    </source>
</evidence>
<feature type="domain" description="Acyl-CoA dehydrogenase/oxidase C-terminal" evidence="11">
    <location>
        <begin position="280"/>
        <end position="442"/>
    </location>
</feature>
<dbReference type="InterPro" id="IPR009075">
    <property type="entry name" value="AcylCo_DH/oxidase_C"/>
</dbReference>
<dbReference type="EMBL" id="RBII01000001">
    <property type="protein sequence ID" value="RKQ71580.1"/>
    <property type="molecule type" value="Genomic_DNA"/>
</dbReference>
<evidence type="ECO:0000256" key="5">
    <source>
        <dbReference type="ARBA" id="ARBA00023002"/>
    </source>
</evidence>
<accession>A0A420WKQ1</accession>
<evidence type="ECO:0000256" key="8">
    <source>
        <dbReference type="ARBA" id="ARBA00066694"/>
    </source>
</evidence>
<dbReference type="EC" id="1.3.99.41" evidence="8"/>